<reference evidence="3" key="1">
    <citation type="submission" date="2019-12" db="EMBL/GenBank/DDBJ databases">
        <title>Actinomadura physcomitrii sp. nov., a novel actinomycete isolated from moss [Physcomitrium sphaericum (Ludw) Fuernr].</title>
        <authorList>
            <person name="Zhuang X."/>
        </authorList>
    </citation>
    <scope>NUCLEOTIDE SEQUENCE [LARGE SCALE GENOMIC DNA]</scope>
    <source>
        <strain evidence="3">LD22</strain>
    </source>
</reference>
<protein>
    <submittedName>
        <fullName evidence="3">Enoyl-CoA hydratase/isomerase family protein</fullName>
    </submittedName>
</protein>
<dbReference type="Proteomes" id="UP000462055">
    <property type="component" value="Unassembled WGS sequence"/>
</dbReference>
<dbReference type="InterPro" id="IPR029045">
    <property type="entry name" value="ClpP/crotonase-like_dom_sf"/>
</dbReference>
<dbReference type="InterPro" id="IPR018376">
    <property type="entry name" value="Enoyl-CoA_hyd/isom_CS"/>
</dbReference>
<comment type="similarity">
    <text evidence="1 2">Belongs to the enoyl-CoA hydratase/isomerase family.</text>
</comment>
<comment type="caution">
    <text evidence="3">The sequence shown here is derived from an EMBL/GenBank/DDBJ whole genome shotgun (WGS) entry which is preliminary data.</text>
</comment>
<organism evidence="3 4">
    <name type="scientific">Actinomadura physcomitrii</name>
    <dbReference type="NCBI Taxonomy" id="2650748"/>
    <lineage>
        <taxon>Bacteria</taxon>
        <taxon>Bacillati</taxon>
        <taxon>Actinomycetota</taxon>
        <taxon>Actinomycetes</taxon>
        <taxon>Streptosporangiales</taxon>
        <taxon>Thermomonosporaceae</taxon>
        <taxon>Actinomadura</taxon>
    </lineage>
</organism>
<evidence type="ECO:0000256" key="2">
    <source>
        <dbReference type="RuleBase" id="RU003707"/>
    </source>
</evidence>
<accession>A0A6I4MF38</accession>
<keyword evidence="4" id="KW-1185">Reference proteome</keyword>
<name>A0A6I4MF38_9ACTN</name>
<dbReference type="AlphaFoldDB" id="A0A6I4MF38"/>
<dbReference type="RefSeq" id="WP_151593370.1">
    <property type="nucleotide sequence ID" value="NZ_WBMS02000007.1"/>
</dbReference>
<evidence type="ECO:0000313" key="4">
    <source>
        <dbReference type="Proteomes" id="UP000462055"/>
    </source>
</evidence>
<dbReference type="Gene3D" id="1.10.12.10">
    <property type="entry name" value="Lyase 2-enoyl-coa Hydratase, Chain A, domain 2"/>
    <property type="match status" value="1"/>
</dbReference>
<evidence type="ECO:0000313" key="3">
    <source>
        <dbReference type="EMBL" id="MWA00836.1"/>
    </source>
</evidence>
<dbReference type="SUPFAM" id="SSF52096">
    <property type="entry name" value="ClpP/crotonase"/>
    <property type="match status" value="1"/>
</dbReference>
<evidence type="ECO:0000256" key="1">
    <source>
        <dbReference type="ARBA" id="ARBA00005254"/>
    </source>
</evidence>
<dbReference type="GO" id="GO:0016853">
    <property type="term" value="F:isomerase activity"/>
    <property type="evidence" value="ECO:0007669"/>
    <property type="project" value="UniProtKB-KW"/>
</dbReference>
<dbReference type="PANTHER" id="PTHR43802:SF1">
    <property type="entry name" value="IP11341P-RELATED"/>
    <property type="match status" value="1"/>
</dbReference>
<dbReference type="PROSITE" id="PS00166">
    <property type="entry name" value="ENOYL_COA_HYDRATASE"/>
    <property type="match status" value="1"/>
</dbReference>
<dbReference type="InterPro" id="IPR014748">
    <property type="entry name" value="Enoyl-CoA_hydra_C"/>
</dbReference>
<dbReference type="Gene3D" id="3.90.226.10">
    <property type="entry name" value="2-enoyl-CoA Hydratase, Chain A, domain 1"/>
    <property type="match status" value="1"/>
</dbReference>
<proteinExistence type="inferred from homology"/>
<dbReference type="CDD" id="cd06558">
    <property type="entry name" value="crotonase-like"/>
    <property type="match status" value="1"/>
</dbReference>
<dbReference type="Pfam" id="PF00378">
    <property type="entry name" value="ECH_1"/>
    <property type="match status" value="1"/>
</dbReference>
<dbReference type="PANTHER" id="PTHR43802">
    <property type="entry name" value="ENOYL-COA HYDRATASE"/>
    <property type="match status" value="1"/>
</dbReference>
<dbReference type="EMBL" id="WBMS02000007">
    <property type="protein sequence ID" value="MWA00836.1"/>
    <property type="molecule type" value="Genomic_DNA"/>
</dbReference>
<dbReference type="InterPro" id="IPR001753">
    <property type="entry name" value="Enoyl-CoA_hydra/iso"/>
</dbReference>
<sequence>MSEIVVTRPRSGVTRVEMNRPERLNAMTVGMVEGLHAALAEAGADPACRVVVLTGAGRGFCAGLDLGGYGDPEGAEGAGAVQRGLATQRHIAGLVQRIRRLPQPVVAEVNGAAAGGGLALVLASDLRIAATSAVFAVSFMRVGFSACDIGTSWMLPRLVGAGRAHELMMTARRFDAEEALRIGMLADAVAPEELSGRVERAVDDLLSMPPLSLSLTKQAMWLSLEIPSFDAAVELENRQQVLTMMTADQTEAMTAYMQKRAPDYGNH</sequence>
<gene>
    <name evidence="3" type="ORF">F8568_010675</name>
</gene>